<feature type="compositionally biased region" description="Basic and acidic residues" evidence="1">
    <location>
        <begin position="1"/>
        <end position="12"/>
    </location>
</feature>
<feature type="region of interest" description="Disordered" evidence="1">
    <location>
        <begin position="1"/>
        <end position="20"/>
    </location>
</feature>
<keyword evidence="4" id="KW-1185">Reference proteome</keyword>
<accession>A0A1H6SDQ8</accession>
<evidence type="ECO:0000256" key="2">
    <source>
        <dbReference type="SAM" id="Phobius"/>
    </source>
</evidence>
<organism evidence="3 4">
    <name type="scientific">Bhargavaea ginsengi</name>
    <dbReference type="NCBI Taxonomy" id="426757"/>
    <lineage>
        <taxon>Bacteria</taxon>
        <taxon>Bacillati</taxon>
        <taxon>Bacillota</taxon>
        <taxon>Bacilli</taxon>
        <taxon>Bacillales</taxon>
        <taxon>Caryophanaceae</taxon>
        <taxon>Bhargavaea</taxon>
    </lineage>
</organism>
<evidence type="ECO:0000313" key="3">
    <source>
        <dbReference type="EMBL" id="SEI66133.1"/>
    </source>
</evidence>
<dbReference type="RefSeq" id="WP_092048758.1">
    <property type="nucleotide sequence ID" value="NZ_FNZF01000001.1"/>
</dbReference>
<keyword evidence="2" id="KW-0472">Membrane</keyword>
<protein>
    <recommendedName>
        <fullName evidence="5">Sporulation and spore germination</fullName>
    </recommendedName>
</protein>
<proteinExistence type="predicted"/>
<dbReference type="STRING" id="426757.SAMN04488127_0113"/>
<dbReference type="EMBL" id="FNZF01000001">
    <property type="protein sequence ID" value="SEI66133.1"/>
    <property type="molecule type" value="Genomic_DNA"/>
</dbReference>
<sequence length="407" mass="44075">MSKDKKSEDEVGRWMTSVTKPVDNRSREEILARLKNDPRLKRPSPIRKWFPAGVAAAALLAAGILIPSMMDEGRDMSIQDAATEHSEDAAQMTAESDSRPESGAVEENSALSDKGPEETADLYSANLSMSGPVIGAVYPDKLEGLVPFRIGLVEAANVIPVTFLISEETIKSDFGGDIPGQVDLYNRYAPQIDEEGLGFDDYHPYDGTISGVDGEVTLNLTDTHSYDIASAAIGAFTESVQATFRTEKSVFLMEDGTPAEFGQVGPLPEIPPDKEGAVYFAYEKSDGSTVLAPDRHLDAADAAEAISLMKDRTNDLYKPVVPENADFTVDLPVDADVLTVSFKEPFDFNGMEEQDAAKMIDGMALTAAEYDLRIRFENAINPPGGYRLEETLPLPAGPNGINLNIDN</sequence>
<evidence type="ECO:0000313" key="4">
    <source>
        <dbReference type="Proteomes" id="UP000199200"/>
    </source>
</evidence>
<gene>
    <name evidence="3" type="ORF">SAMN04488127_0113</name>
</gene>
<keyword evidence="2" id="KW-1133">Transmembrane helix</keyword>
<dbReference type="AlphaFoldDB" id="A0A1H6SDQ8"/>
<name>A0A1H6SDQ8_9BACL</name>
<keyword evidence="2" id="KW-0812">Transmembrane</keyword>
<dbReference type="OrthoDB" id="2965336at2"/>
<feature type="region of interest" description="Disordered" evidence="1">
    <location>
        <begin position="83"/>
        <end position="117"/>
    </location>
</feature>
<feature type="transmembrane region" description="Helical" evidence="2">
    <location>
        <begin position="49"/>
        <end position="70"/>
    </location>
</feature>
<dbReference type="Proteomes" id="UP000199200">
    <property type="component" value="Unassembled WGS sequence"/>
</dbReference>
<evidence type="ECO:0008006" key="5">
    <source>
        <dbReference type="Google" id="ProtNLM"/>
    </source>
</evidence>
<reference evidence="4" key="1">
    <citation type="submission" date="2016-10" db="EMBL/GenBank/DDBJ databases">
        <authorList>
            <person name="Varghese N."/>
            <person name="Submissions S."/>
        </authorList>
    </citation>
    <scope>NUCLEOTIDE SEQUENCE [LARGE SCALE GENOMIC DNA]</scope>
    <source>
        <strain evidence="4">CGMCC 1.6763</strain>
    </source>
</reference>
<evidence type="ECO:0000256" key="1">
    <source>
        <dbReference type="SAM" id="MobiDB-lite"/>
    </source>
</evidence>